<evidence type="ECO:0000313" key="1">
    <source>
        <dbReference type="EMBL" id="NIK90080.1"/>
    </source>
</evidence>
<accession>A0A846N4X9</accession>
<keyword evidence="2" id="KW-1185">Reference proteome</keyword>
<sequence length="292" mass="31666">MWKHLAAAALLVVAADAKTLSPADAWKASLKEDNAAWASAKHAILKINDAAYVHEGETYSLIGEPSKSATWHWKKGKDAKAALTASFSGGKPVLSKDSKPLPAEALGKGIDIAPGVDVTGAVTQMSPGQSGLRIMVFDQENKAAKAFKGVDYFAYDPSYRVTASFKPDPKMTPHVFRTSRGLDKQFFHTGDAVFTLQSKTITLPLYADDKDPAKVTSMTSFFTDQLTGKGAYQAGRYVDVEPFKKFPPASVTIDFNYAYNPNCARSSFYNCPFAVDFIPLAMKAGEKDPHAH</sequence>
<dbReference type="AlphaFoldDB" id="A0A846N4X9"/>
<dbReference type="Pfam" id="PF07920">
    <property type="entry name" value="DUF1684"/>
    <property type="match status" value="1"/>
</dbReference>
<evidence type="ECO:0000313" key="2">
    <source>
        <dbReference type="Proteomes" id="UP000570514"/>
    </source>
</evidence>
<proteinExistence type="predicted"/>
<comment type="caution">
    <text evidence="1">The sequence shown here is derived from an EMBL/GenBank/DDBJ whole genome shotgun (WGS) entry which is preliminary data.</text>
</comment>
<organism evidence="1 2">
    <name type="scientific">Rhizomicrobium palustre</name>
    <dbReference type="NCBI Taxonomy" id="189966"/>
    <lineage>
        <taxon>Bacteria</taxon>
        <taxon>Pseudomonadati</taxon>
        <taxon>Pseudomonadota</taxon>
        <taxon>Alphaproteobacteria</taxon>
        <taxon>Micropepsales</taxon>
        <taxon>Micropepsaceae</taxon>
        <taxon>Rhizomicrobium</taxon>
    </lineage>
</organism>
<dbReference type="Proteomes" id="UP000570514">
    <property type="component" value="Unassembled WGS sequence"/>
</dbReference>
<dbReference type="PANTHER" id="PTHR41913:SF1">
    <property type="entry name" value="DUF1684 DOMAIN-CONTAINING PROTEIN"/>
    <property type="match status" value="1"/>
</dbReference>
<evidence type="ECO:0008006" key="3">
    <source>
        <dbReference type="Google" id="ProtNLM"/>
    </source>
</evidence>
<dbReference type="PANTHER" id="PTHR41913">
    <property type="entry name" value="DUF1684 DOMAIN-CONTAINING PROTEIN"/>
    <property type="match status" value="1"/>
</dbReference>
<name>A0A846N4X9_9PROT</name>
<protein>
    <recommendedName>
        <fullName evidence="3">DUF1684 domain-containing protein</fullName>
    </recommendedName>
</protein>
<dbReference type="RefSeq" id="WP_167084331.1">
    <property type="nucleotide sequence ID" value="NZ_BAAADC010000001.1"/>
</dbReference>
<reference evidence="1 2" key="1">
    <citation type="submission" date="2020-03" db="EMBL/GenBank/DDBJ databases">
        <title>Genomic Encyclopedia of Type Strains, Phase IV (KMG-IV): sequencing the most valuable type-strain genomes for metagenomic binning, comparative biology and taxonomic classification.</title>
        <authorList>
            <person name="Goeker M."/>
        </authorList>
    </citation>
    <scope>NUCLEOTIDE SEQUENCE [LARGE SCALE GENOMIC DNA]</scope>
    <source>
        <strain evidence="1 2">DSM 19867</strain>
    </source>
</reference>
<dbReference type="EMBL" id="JAASRM010000001">
    <property type="protein sequence ID" value="NIK90080.1"/>
    <property type="molecule type" value="Genomic_DNA"/>
</dbReference>
<dbReference type="InterPro" id="IPR012467">
    <property type="entry name" value="DUF1684"/>
</dbReference>
<gene>
    <name evidence="1" type="ORF">FHS83_003398</name>
</gene>